<feature type="compositionally biased region" description="Low complexity" evidence="5">
    <location>
        <begin position="53"/>
        <end position="64"/>
    </location>
</feature>
<feature type="compositionally biased region" description="Polar residues" evidence="5">
    <location>
        <begin position="37"/>
        <end position="51"/>
    </location>
</feature>
<evidence type="ECO:0000313" key="8">
    <source>
        <dbReference type="WBParaSite" id="nRc.2.0.1.t04044-RA"/>
    </source>
</evidence>
<dbReference type="Proteomes" id="UP000887565">
    <property type="component" value="Unplaced"/>
</dbReference>
<feature type="region of interest" description="Disordered" evidence="5">
    <location>
        <begin position="37"/>
        <end position="64"/>
    </location>
</feature>
<sequence>MIQDYCKGEIKDLDIGILIKTLKITRQMKEQLFSDQDCQNKKNQNPLTAKTGQAIGSSGASQNASSSCSSSYAISLTWLTTSPSYPLALLPKNSFNFWGPSLGQSPSYSNKSLIRHQMSKKRKKSCQDSLTAVEASLCCTRTKSGASSEDASYFNASNYEPTEPQTMLDLAAKMTARHYSGHLIDERLGGRVPEPVQKRLLFWAFPNDEHKIQLYSTKSKFNEDHAYREDDDQKTSDSFVNSESDQGNNQDITAFSEGLRCYENSCVNDVMQIGYLLTGTVCYGKLNHGNYKVVHVALSFDRCKITSVLCSCDKRDIYWCHHAVALAIFRIRRPESVKYRFSLSDGLLQLDRDQLQKLVQYLIAKSYRKVDLLPLAQHLIDDLMINDSKINRVKGAPDLSMGLSLENTWYFDESQVRSLVRSYLTHSFRYEEFQQIFGKVREMLKLRDENGSKLLLLITEEFLCSLSSSNNLRVWSTSSTLPHPPTSNFGTAGSTSTNVKSGSYCDRMQDLWDEIGLLWVCVVLNPKISSKSRDEFQQLLKSWMFLPNCPNESTFSLPYNTFCEAHAYRIDGCSDKCIFSQAYEACQITWRNFDNFCANGSETGNLSEPLYIICARIESLKTNGFTLEALKLAIELSLDLTSDSSKILLSIDRSDVPAENNNEHLQVGHTLDPVGILFNCLLDGQNLKIDNLFNIPSNHFSPNFLRSLAVEIALILLCQPRPYTNCRFFKEKMNKQEGKVLERLFKMDYQKNECLYNVVKGRASILLAELKKKSFDDCIFKPNRFLPLYNLAYFMFKILLNRDPDLAYDVGLTVLRNRLHDEDNIEASLLGSMINWPGQKDSGESSIAKSQESNLASNLIIAAKDDPGRLKSVLIAIRSNTVNSMLMCQLAYNIYNESSNHPDGSQSKLNLLNIAFELGLEILKASSSQLKWCRPNVVRWIVNCAISLSLESVLFIVRNWSQYFTPVEAVSVVARAVWTENVNVSLKLDSNQRMSLCYYVQEMALECAMQSPTDCGLHALSISFTLNIGKNNEKTFEAAFQIIAKSGEQGAIGVADLFNLAQHMERLMLLPKAYQLSLVALRHCRVGYLDDNCASTSGVYWTVTLAKNMGRLELNHVIRIFCDVVRSPVVLTNIFKICVNPHHPSLMYAHQQQQTSSASTSQYVSYCRYLDKQRINLPVARSALLAEPNLHILLDSTITAYIESVHGRLSHISPRHYCEFIDFLYRARDVFSLADNGDRQFAYFIEHMKILYKGKKKLLRRLENRDKILQHPDPDNLHDAFNSGRFVFYAAATVGVTNRILVHAIRYQSFNIDFSWNSLIGHICRGPDLCLTTKSALLYPKMDGGYGRQWHVVG</sequence>
<dbReference type="InterPro" id="IPR057945">
    <property type="entry name" value="TPR_ZSWIM8"/>
</dbReference>
<dbReference type="OMA" id="HCKSLEY"/>
<dbReference type="PROSITE" id="PS50966">
    <property type="entry name" value="ZF_SWIM"/>
    <property type="match status" value="1"/>
</dbReference>
<dbReference type="WBParaSite" id="nRc.2.0.1.t04044-RA">
    <property type="protein sequence ID" value="nRc.2.0.1.t04044-RA"/>
    <property type="gene ID" value="nRc.2.0.1.g04044"/>
</dbReference>
<evidence type="ECO:0000256" key="1">
    <source>
        <dbReference type="ARBA" id="ARBA00022723"/>
    </source>
</evidence>
<evidence type="ECO:0000256" key="4">
    <source>
        <dbReference type="PROSITE-ProRule" id="PRU00325"/>
    </source>
</evidence>
<feature type="region of interest" description="Disordered" evidence="5">
    <location>
        <begin position="227"/>
        <end position="250"/>
    </location>
</feature>
<dbReference type="InterPro" id="IPR048370">
    <property type="entry name" value="ZSWIM4-8_C"/>
</dbReference>
<keyword evidence="3" id="KW-0862">Zinc</keyword>
<protein>
    <submittedName>
        <fullName evidence="8">SWIM-type domain-containing protein</fullName>
    </submittedName>
</protein>
<dbReference type="GO" id="GO:0031462">
    <property type="term" value="C:Cul2-RING ubiquitin ligase complex"/>
    <property type="evidence" value="ECO:0007669"/>
    <property type="project" value="TreeGrafter"/>
</dbReference>
<name>A0A915HQP4_ROMCU</name>
<accession>A0A915HQP4</accession>
<feature type="domain" description="SWIM-type" evidence="6">
    <location>
        <begin position="294"/>
        <end position="331"/>
    </location>
</feature>
<dbReference type="Pfam" id="PF21055">
    <property type="entry name" value="ZSWIM4-8_C"/>
    <property type="match status" value="1"/>
</dbReference>
<dbReference type="Pfam" id="PF25572">
    <property type="entry name" value="TPR_ZSWIM8"/>
    <property type="match status" value="1"/>
</dbReference>
<evidence type="ECO:0000313" key="7">
    <source>
        <dbReference type="Proteomes" id="UP000887565"/>
    </source>
</evidence>
<dbReference type="GO" id="GO:0008270">
    <property type="term" value="F:zinc ion binding"/>
    <property type="evidence" value="ECO:0007669"/>
    <property type="project" value="UniProtKB-KW"/>
</dbReference>
<dbReference type="InterPro" id="IPR007527">
    <property type="entry name" value="Znf_SWIM"/>
</dbReference>
<proteinExistence type="predicted"/>
<keyword evidence="1" id="KW-0479">Metal-binding</keyword>
<evidence type="ECO:0000256" key="2">
    <source>
        <dbReference type="ARBA" id="ARBA00022771"/>
    </source>
</evidence>
<evidence type="ECO:0000256" key="5">
    <source>
        <dbReference type="SAM" id="MobiDB-lite"/>
    </source>
</evidence>
<evidence type="ECO:0000256" key="3">
    <source>
        <dbReference type="ARBA" id="ARBA00022833"/>
    </source>
</evidence>
<reference evidence="8" key="1">
    <citation type="submission" date="2022-11" db="UniProtKB">
        <authorList>
            <consortium name="WormBaseParasite"/>
        </authorList>
    </citation>
    <scope>IDENTIFICATION</scope>
</reference>
<dbReference type="PANTHER" id="PTHR22619:SF0">
    <property type="entry name" value="ZINC FINGER SWIM DOMAIN-CONTAINING PROTEIN 6-LIKE PROTEIN"/>
    <property type="match status" value="1"/>
</dbReference>
<dbReference type="PANTHER" id="PTHR22619">
    <property type="entry name" value="ZINC FINGER SWIM DOMAIN CONTAINING PROTEIN 4, 5, 6"/>
    <property type="match status" value="1"/>
</dbReference>
<keyword evidence="2 4" id="KW-0863">Zinc-finger</keyword>
<organism evidence="7 8">
    <name type="scientific">Romanomermis culicivorax</name>
    <name type="common">Nematode worm</name>
    <dbReference type="NCBI Taxonomy" id="13658"/>
    <lineage>
        <taxon>Eukaryota</taxon>
        <taxon>Metazoa</taxon>
        <taxon>Ecdysozoa</taxon>
        <taxon>Nematoda</taxon>
        <taxon>Enoplea</taxon>
        <taxon>Dorylaimia</taxon>
        <taxon>Mermithida</taxon>
        <taxon>Mermithoidea</taxon>
        <taxon>Mermithidae</taxon>
        <taxon>Romanomermis</taxon>
    </lineage>
</organism>
<evidence type="ECO:0000259" key="6">
    <source>
        <dbReference type="PROSITE" id="PS50966"/>
    </source>
</evidence>
<keyword evidence="7" id="KW-1185">Reference proteome</keyword>
<feature type="compositionally biased region" description="Polar residues" evidence="5">
    <location>
        <begin position="236"/>
        <end position="250"/>
    </location>
</feature>